<evidence type="ECO:0000259" key="1">
    <source>
        <dbReference type="Pfam" id="PF12571"/>
    </source>
</evidence>
<evidence type="ECO:0008006" key="5">
    <source>
        <dbReference type="Google" id="ProtNLM"/>
    </source>
</evidence>
<organism evidence="3 4">
    <name type="scientific">Pseudomonas palleroniana</name>
    <dbReference type="NCBI Taxonomy" id="191390"/>
    <lineage>
        <taxon>Bacteria</taxon>
        <taxon>Pseudomonadati</taxon>
        <taxon>Pseudomonadota</taxon>
        <taxon>Gammaproteobacteria</taxon>
        <taxon>Pseudomonadales</taxon>
        <taxon>Pseudomonadaceae</taxon>
        <taxon>Pseudomonas</taxon>
    </lineage>
</organism>
<dbReference type="Pfam" id="PF12571">
    <property type="entry name" value="Phage_tail_fib"/>
    <property type="match status" value="1"/>
</dbReference>
<protein>
    <recommendedName>
        <fullName evidence="5">Phage tail protein</fullName>
    </recommendedName>
</protein>
<sequence>MGASITLAGESLIAQKLGAQQRLDVVRFIFANVPGLNPNSPVNRAAPKPPAAQIVHTYTIPAQNIGFVNPNQVVYSSMLGSDIGDFDWNWIGLETAENVLLAVAYVPLQQKRKNIPPQQIGNNVTRNILVMFDGAQALTGITIDASTWQHDFTVRLKGIDERERLSNRDMFGRACFYRNGWQVQKVGTWYQLNPGLAYIEGIRLELTSAYQIAPASAPAPVWLHVSLRGEMNDVVASWKVVFDPNQVDYVDAAGARNYCIQLGHIAGSGLVTDLRKVAEIDGPLVDHFAAQVGHYPQLRSGNADKLSNPRKINGVAFDGSTDVAVEDNSKLPLSGGTMTGGVRAGFPAMGGGFVDWRKRTPALQIDCPVNQYAYSIWKGTNWDERDLAAMDVYSGGFTDSIPSVVLHVHPKNNAFTFEGSGDLAILGRYKGSGALLQGLNASEMATGTVPKDRLAGTYDISVTGNAKTASRLESARRINNIPFDGSKDIQITDDGKLPLTGGTLSGSLCADFPGMAGYFVDWKERSAALQISCPTNTAAYQVWRGTRWGDRHLAAMEVYAGGSSTSQPTVVMHVGGAIGAFTFDGSGSLTIKGSYIGDGGSLGGLNAGALALGTVPAARLSGTYSIAVTGNAGSASKLATPRLINGVEFDGTQNIAIGDGSKLPLAGGTLTGTARFDFPQLGGGFVDWRSRSPAMQVDCPANSYAYMVWRATKWNERHLASMEAYAGGGSSTPAQVVTHVGGTNNAMTLTEGGNLSVAGAYFGSAAGLTNLPQATPDVPGAVLKNTASLGPNGWWKCAQTGVIKQWGITLGASDTVTHRSFPIAFPNRCTSLVASRTSLFYSDNLTGTNTLIVSNSQFSVISGPFNSPDDIYWEATGY</sequence>
<name>A0A2L1J9K9_9PSED</name>
<dbReference type="AlphaFoldDB" id="A0A2L1J9K9"/>
<feature type="domain" description="Phage tail fibre protein N-terminal" evidence="1">
    <location>
        <begin position="3"/>
        <end position="160"/>
    </location>
</feature>
<evidence type="ECO:0000259" key="2">
    <source>
        <dbReference type="Pfam" id="PF21882"/>
    </source>
</evidence>
<dbReference type="RefSeq" id="WP_104994539.1">
    <property type="nucleotide sequence ID" value="NZ_CP025494.1"/>
</dbReference>
<dbReference type="Proteomes" id="UP000237830">
    <property type="component" value="Chromosome"/>
</dbReference>
<dbReference type="InterPro" id="IPR054075">
    <property type="entry name" value="Gp53-like_C"/>
</dbReference>
<proteinExistence type="predicted"/>
<dbReference type="Gene3D" id="2.60.40.3940">
    <property type="match status" value="1"/>
</dbReference>
<evidence type="ECO:0000313" key="4">
    <source>
        <dbReference type="Proteomes" id="UP000237830"/>
    </source>
</evidence>
<feature type="domain" description="Putative tail fiber protein gp53-like C-terminal" evidence="2">
    <location>
        <begin position="796"/>
        <end position="878"/>
    </location>
</feature>
<gene>
    <name evidence="3" type="ORF">CYL20_11670</name>
</gene>
<dbReference type="Pfam" id="PF21882">
    <property type="entry name" value="Gp53-like_C"/>
    <property type="match status" value="1"/>
</dbReference>
<accession>A0A2L1J9K9</accession>
<dbReference type="EMBL" id="CP025494">
    <property type="protein sequence ID" value="AVE05170.1"/>
    <property type="molecule type" value="Genomic_DNA"/>
</dbReference>
<dbReference type="InterPro" id="IPR022225">
    <property type="entry name" value="Phage_tail_fibre_N"/>
</dbReference>
<reference evidence="3 4" key="1">
    <citation type="submission" date="2017-12" db="EMBL/GenBank/DDBJ databases">
        <title>Genome sequence of Pseudomonas palleroniana MAB3.</title>
        <authorList>
            <person name="Nascimento F.X."/>
        </authorList>
    </citation>
    <scope>NUCLEOTIDE SEQUENCE [LARGE SCALE GENOMIC DNA]</scope>
    <source>
        <strain evidence="3 4">MAB3</strain>
    </source>
</reference>
<evidence type="ECO:0000313" key="3">
    <source>
        <dbReference type="EMBL" id="AVE05170.1"/>
    </source>
</evidence>